<dbReference type="KEGG" id="nfn:NFRAN_1431"/>
<keyword evidence="2" id="KW-1185">Reference proteome</keyword>
<gene>
    <name evidence="1" type="ORF">NFRAN_1431</name>
</gene>
<dbReference type="SUPFAM" id="SSF56112">
    <property type="entry name" value="Protein kinase-like (PK-like)"/>
    <property type="match status" value="1"/>
</dbReference>
<accession>A0A484IAG2</accession>
<proteinExistence type="predicted"/>
<dbReference type="EMBL" id="LR216287">
    <property type="protein sequence ID" value="VFJ13753.1"/>
    <property type="molecule type" value="Genomic_DNA"/>
</dbReference>
<evidence type="ECO:0008006" key="3">
    <source>
        <dbReference type="Google" id="ProtNLM"/>
    </source>
</evidence>
<name>A0A484IAG2_9ARCH</name>
<dbReference type="RefSeq" id="WP_134483764.1">
    <property type="nucleotide sequence ID" value="NZ_LR216287.1"/>
</dbReference>
<protein>
    <recommendedName>
        <fullName evidence="3">Serine/threonine protein kinase</fullName>
    </recommendedName>
</protein>
<organism evidence="1 2">
    <name type="scientific">Candidatus Nitrosocosmicus franklandianus</name>
    <dbReference type="NCBI Taxonomy" id="1798806"/>
    <lineage>
        <taxon>Archaea</taxon>
        <taxon>Nitrososphaerota</taxon>
        <taxon>Nitrososphaeria</taxon>
        <taxon>Nitrososphaerales</taxon>
        <taxon>Nitrososphaeraceae</taxon>
        <taxon>Candidatus Nitrosocosmicus</taxon>
    </lineage>
</organism>
<reference evidence="1 2" key="1">
    <citation type="submission" date="2019-02" db="EMBL/GenBank/DDBJ databases">
        <authorList>
            <person name="Lehtovirta-Morley E L."/>
        </authorList>
    </citation>
    <scope>NUCLEOTIDE SEQUENCE [LARGE SCALE GENOMIC DNA]</scope>
    <source>
        <strain evidence="1">NFRAN1</strain>
    </source>
</reference>
<dbReference type="Gene3D" id="1.10.510.10">
    <property type="entry name" value="Transferase(Phosphotransferase) domain 1"/>
    <property type="match status" value="1"/>
</dbReference>
<dbReference type="OrthoDB" id="86092at2157"/>
<dbReference type="InterPro" id="IPR011009">
    <property type="entry name" value="Kinase-like_dom_sf"/>
</dbReference>
<dbReference type="Proteomes" id="UP000294299">
    <property type="component" value="Chromosome NFRAN"/>
</dbReference>
<evidence type="ECO:0000313" key="1">
    <source>
        <dbReference type="EMBL" id="VFJ13753.1"/>
    </source>
</evidence>
<evidence type="ECO:0000313" key="2">
    <source>
        <dbReference type="Proteomes" id="UP000294299"/>
    </source>
</evidence>
<sequence length="255" mass="29276">MTGFSNKVLLSSYKLADLLCYPKFDSVEYRDRINELRSLNIKFVILEGPTVLNSINILGKGNEGLVLKVRDFKNNTMAVKIKRTDSCRIAMENEFNFYKYVNLHNIGPSAYLHTKNMLLMECIEGLSARKWFFSSITKLDLVRRVILDILNQCFKLDVMGIDHGQLNKLDNHVIISHDGSKCTIVDFESASRNRKVNNVTSAIQGLFFRGPIAEQVKTIYNNTNMRSELQSLLTIYKKEKCRENFDSILSLIKCD</sequence>
<dbReference type="AlphaFoldDB" id="A0A484IAG2"/>
<dbReference type="Gene3D" id="3.30.200.20">
    <property type="entry name" value="Phosphorylase Kinase, domain 1"/>
    <property type="match status" value="1"/>
</dbReference>
<dbReference type="GeneID" id="39420788"/>